<reference evidence="5 6" key="1">
    <citation type="submission" date="2018-06" db="EMBL/GenBank/DDBJ databases">
        <title>Nitrincola tibetense sp. nov., isolated from Lake XuguoCo on Tibetan Plateau.</title>
        <authorList>
            <person name="Xing P."/>
        </authorList>
    </citation>
    <scope>NUCLEOTIDE SEQUENCE [LARGE SCALE GENOMIC DNA]</scope>
    <source>
        <strain evidence="6">xg18</strain>
    </source>
</reference>
<dbReference type="PRINTS" id="PR00332">
    <property type="entry name" value="HISTRIAD"/>
</dbReference>
<organism evidence="5 6">
    <name type="scientific">Nitrincola tibetensis</name>
    <dbReference type="NCBI Taxonomy" id="2219697"/>
    <lineage>
        <taxon>Bacteria</taxon>
        <taxon>Pseudomonadati</taxon>
        <taxon>Pseudomonadota</taxon>
        <taxon>Gammaproteobacteria</taxon>
        <taxon>Oceanospirillales</taxon>
        <taxon>Oceanospirillaceae</taxon>
        <taxon>Nitrincola</taxon>
    </lineage>
</organism>
<evidence type="ECO:0000259" key="4">
    <source>
        <dbReference type="PROSITE" id="PS51084"/>
    </source>
</evidence>
<evidence type="ECO:0000313" key="5">
    <source>
        <dbReference type="EMBL" id="RAU17941.1"/>
    </source>
</evidence>
<dbReference type="AlphaFoldDB" id="A0A364NLL3"/>
<comment type="caution">
    <text evidence="5">The sequence shown here is derived from an EMBL/GenBank/DDBJ whole genome shotgun (WGS) entry which is preliminary data.</text>
</comment>
<dbReference type="CDD" id="cd01276">
    <property type="entry name" value="PKCI_related"/>
    <property type="match status" value="1"/>
</dbReference>
<evidence type="ECO:0000256" key="2">
    <source>
        <dbReference type="PIRSR" id="PIRSR601310-3"/>
    </source>
</evidence>
<feature type="active site" description="Tele-AMP-histidine intermediate" evidence="1">
    <location>
        <position position="101"/>
    </location>
</feature>
<dbReference type="PANTHER" id="PTHR23089">
    <property type="entry name" value="HISTIDINE TRIAD HIT PROTEIN"/>
    <property type="match status" value="1"/>
</dbReference>
<dbReference type="InterPro" id="IPR036265">
    <property type="entry name" value="HIT-like_sf"/>
</dbReference>
<dbReference type="PROSITE" id="PS51084">
    <property type="entry name" value="HIT_2"/>
    <property type="match status" value="1"/>
</dbReference>
<dbReference type="PROSITE" id="PS00892">
    <property type="entry name" value="HIT_1"/>
    <property type="match status" value="1"/>
</dbReference>
<proteinExistence type="predicted"/>
<dbReference type="Gene3D" id="3.30.428.10">
    <property type="entry name" value="HIT-like"/>
    <property type="match status" value="1"/>
</dbReference>
<dbReference type="OrthoDB" id="9784774at2"/>
<accession>A0A364NLL3</accession>
<dbReference type="InterPro" id="IPR011146">
    <property type="entry name" value="HIT-like"/>
</dbReference>
<dbReference type="Proteomes" id="UP000250744">
    <property type="component" value="Unassembled WGS sequence"/>
</dbReference>
<dbReference type="InterPro" id="IPR001310">
    <property type="entry name" value="Histidine_triad_HIT"/>
</dbReference>
<evidence type="ECO:0000256" key="1">
    <source>
        <dbReference type="PIRSR" id="PIRSR601310-1"/>
    </source>
</evidence>
<gene>
    <name evidence="5" type="ORF">DN062_10430</name>
</gene>
<keyword evidence="6" id="KW-1185">Reference proteome</keyword>
<name>A0A364NLL3_9GAMM</name>
<dbReference type="SUPFAM" id="SSF54197">
    <property type="entry name" value="HIT-like"/>
    <property type="match status" value="1"/>
</dbReference>
<feature type="domain" description="HIT" evidence="4">
    <location>
        <begin position="6"/>
        <end position="115"/>
    </location>
</feature>
<sequence length="124" mass="13951">MSMDCLFCKIIANEIPAERLYEDEYALAFKDINPQAPFHALIIPKKHISTLNDVAPEDCEVVGHLHRIAALLAKQEGFAEKGYRTVFNCNSHGGQTVYHIHLHLLGGKPMGWPPYQETLKVDPI</sequence>
<feature type="short sequence motif" description="Histidine triad motif" evidence="2 3">
    <location>
        <begin position="99"/>
        <end position="103"/>
    </location>
</feature>
<evidence type="ECO:0000256" key="3">
    <source>
        <dbReference type="PROSITE-ProRule" id="PRU00464"/>
    </source>
</evidence>
<protein>
    <submittedName>
        <fullName evidence="5">Histidine triad nucleotide-binding protein</fullName>
    </submittedName>
</protein>
<dbReference type="EMBL" id="QKRX01000007">
    <property type="protein sequence ID" value="RAU17941.1"/>
    <property type="molecule type" value="Genomic_DNA"/>
</dbReference>
<dbReference type="GO" id="GO:0003824">
    <property type="term" value="F:catalytic activity"/>
    <property type="evidence" value="ECO:0007669"/>
    <property type="project" value="InterPro"/>
</dbReference>
<evidence type="ECO:0000313" key="6">
    <source>
        <dbReference type="Proteomes" id="UP000250744"/>
    </source>
</evidence>
<dbReference type="InterPro" id="IPR019808">
    <property type="entry name" value="Histidine_triad_CS"/>
</dbReference>
<dbReference type="Pfam" id="PF11969">
    <property type="entry name" value="DcpS_C"/>
    <property type="match status" value="1"/>
</dbReference>